<dbReference type="Proteomes" id="UP000199611">
    <property type="component" value="Unassembled WGS sequence"/>
</dbReference>
<name>A0A1I4QWR3_9BACT</name>
<keyword evidence="3" id="KW-1185">Reference proteome</keyword>
<dbReference type="SUPFAM" id="SSF52980">
    <property type="entry name" value="Restriction endonuclease-like"/>
    <property type="match status" value="1"/>
</dbReference>
<keyword evidence="1" id="KW-0175">Coiled coil</keyword>
<dbReference type="STRING" id="39841.SAMN05660836_00253"/>
<dbReference type="InterPro" id="IPR011335">
    <property type="entry name" value="Restrct_endonuc-II-like"/>
</dbReference>
<evidence type="ECO:0000313" key="3">
    <source>
        <dbReference type="Proteomes" id="UP000199611"/>
    </source>
</evidence>
<dbReference type="AlphaFoldDB" id="A0A1I4QWR3"/>
<sequence>MPVSAAFIRKLDRVPPELRDVLIGVIEEIERQREESVTKSEFNELKEIVKQLAEAQRKTEERINELAEAQRVTEERVGRLEAAVEKLVEAQRDTEERVKELAEAQRRTEERVRELAEAQRVTEERVGRLEATVEKLVEAQRDIEKKVKELAEAQKKTEQRLNELAEAQKKTEETLRKLIRDHSTTREQLGGLAHTVGYILEDRAYASLPGLLVQEGVHVDEIKRDFVEVSPGRYEEINILGRGTKDGKPIWILGECKTQLKKKDVDSFLKKIPRLEHLFPGEKILVAATYQTSPQVREYLKHKGIKLYFSYQFRL</sequence>
<evidence type="ECO:0000313" key="2">
    <source>
        <dbReference type="EMBL" id="SFM44245.1"/>
    </source>
</evidence>
<dbReference type="RefSeq" id="WP_093392854.1">
    <property type="nucleotide sequence ID" value="NZ_FOUU01000001.1"/>
</dbReference>
<feature type="coiled-coil region" evidence="1">
    <location>
        <begin position="42"/>
        <end position="181"/>
    </location>
</feature>
<protein>
    <recommendedName>
        <fullName evidence="4">Chordopoxvirus fusion protein</fullName>
    </recommendedName>
</protein>
<dbReference type="EMBL" id="FOUU01000001">
    <property type="protein sequence ID" value="SFM44245.1"/>
    <property type="molecule type" value="Genomic_DNA"/>
</dbReference>
<proteinExistence type="predicted"/>
<reference evidence="2 3" key="1">
    <citation type="submission" date="2016-10" db="EMBL/GenBank/DDBJ databases">
        <authorList>
            <person name="de Groot N.N."/>
        </authorList>
    </citation>
    <scope>NUCLEOTIDE SEQUENCE [LARGE SCALE GENOMIC DNA]</scope>
    <source>
        <strain evidence="2 3">DSM 9990</strain>
    </source>
</reference>
<dbReference type="SUPFAM" id="SSF57997">
    <property type="entry name" value="Tropomyosin"/>
    <property type="match status" value="1"/>
</dbReference>
<dbReference type="Gene3D" id="1.10.601.10">
    <property type="entry name" value="RNA Polymerase Primary Sigma Factor"/>
    <property type="match status" value="1"/>
</dbReference>
<dbReference type="PANTHER" id="PTHR38753:SF1">
    <property type="entry name" value="SLR1441 PROTEIN"/>
    <property type="match status" value="1"/>
</dbReference>
<dbReference type="OrthoDB" id="5512386at2"/>
<organism evidence="2 3">
    <name type="scientific">Thermodesulforhabdus norvegica</name>
    <dbReference type="NCBI Taxonomy" id="39841"/>
    <lineage>
        <taxon>Bacteria</taxon>
        <taxon>Pseudomonadati</taxon>
        <taxon>Thermodesulfobacteriota</taxon>
        <taxon>Syntrophobacteria</taxon>
        <taxon>Syntrophobacterales</taxon>
        <taxon>Thermodesulforhabdaceae</taxon>
        <taxon>Thermodesulforhabdus</taxon>
    </lineage>
</organism>
<gene>
    <name evidence="2" type="ORF">SAMN05660836_00253</name>
</gene>
<dbReference type="PANTHER" id="PTHR38753">
    <property type="entry name" value="SLR1441 PROTEIN"/>
    <property type="match status" value="1"/>
</dbReference>
<evidence type="ECO:0000256" key="1">
    <source>
        <dbReference type="SAM" id="Coils"/>
    </source>
</evidence>
<accession>A0A1I4QWR3</accession>
<evidence type="ECO:0008006" key="4">
    <source>
        <dbReference type="Google" id="ProtNLM"/>
    </source>
</evidence>